<dbReference type="RefSeq" id="WP_302705597.1">
    <property type="nucleotide sequence ID" value="NZ_JAULSC010000001.1"/>
</dbReference>
<dbReference type="InterPro" id="IPR032710">
    <property type="entry name" value="NTF2-like_dom_sf"/>
</dbReference>
<sequence>MSSTTDLPQQPDQIVAGALERLSAAFRARDVEAAVDCFSPDGAVYGDDLGEHAHGAEELRPFLAELFEEAFTITWETGTPGESGASGETWSRRRGDVLWFVSETEAVLDYPDGLSERVRFQLSGILSATRGRWRFELFNGAQPVSPSRELLVRAG</sequence>
<reference evidence="2" key="1">
    <citation type="submission" date="2023-06" db="EMBL/GenBank/DDBJ databases">
        <title>Genome sequence of Nocardioides sp. SOB44.</title>
        <authorList>
            <person name="Zhang G."/>
        </authorList>
    </citation>
    <scope>NUCLEOTIDE SEQUENCE</scope>
    <source>
        <strain evidence="2">SOB44</strain>
    </source>
</reference>
<gene>
    <name evidence="2" type="ORF">QWJ41_02555</name>
</gene>
<evidence type="ECO:0000313" key="3">
    <source>
        <dbReference type="Proteomes" id="UP001168363"/>
    </source>
</evidence>
<evidence type="ECO:0000313" key="2">
    <source>
        <dbReference type="EMBL" id="MDO3394592.1"/>
    </source>
</evidence>
<dbReference type="Gene3D" id="3.10.450.50">
    <property type="match status" value="1"/>
</dbReference>
<dbReference type="SUPFAM" id="SSF54427">
    <property type="entry name" value="NTF2-like"/>
    <property type="match status" value="1"/>
</dbReference>
<feature type="domain" description="SnoaL-like" evidence="1">
    <location>
        <begin position="20"/>
        <end position="84"/>
    </location>
</feature>
<protein>
    <submittedName>
        <fullName evidence="2">Nuclear transport factor 2 family protein</fullName>
    </submittedName>
</protein>
<dbReference type="EMBL" id="JAULSC010000001">
    <property type="protein sequence ID" value="MDO3394592.1"/>
    <property type="molecule type" value="Genomic_DNA"/>
</dbReference>
<accession>A0ABT8TQM1</accession>
<dbReference type="Proteomes" id="UP001168363">
    <property type="component" value="Unassembled WGS sequence"/>
</dbReference>
<organism evidence="2 3">
    <name type="scientific">Nocardioides cremeus</name>
    <dbReference type="NCBI Taxonomy" id="3058044"/>
    <lineage>
        <taxon>Bacteria</taxon>
        <taxon>Bacillati</taxon>
        <taxon>Actinomycetota</taxon>
        <taxon>Actinomycetes</taxon>
        <taxon>Propionibacteriales</taxon>
        <taxon>Nocardioidaceae</taxon>
        <taxon>Nocardioides</taxon>
    </lineage>
</organism>
<proteinExistence type="predicted"/>
<comment type="caution">
    <text evidence="2">The sequence shown here is derived from an EMBL/GenBank/DDBJ whole genome shotgun (WGS) entry which is preliminary data.</text>
</comment>
<name>A0ABT8TQM1_9ACTN</name>
<dbReference type="InterPro" id="IPR037401">
    <property type="entry name" value="SnoaL-like"/>
</dbReference>
<keyword evidence="3" id="KW-1185">Reference proteome</keyword>
<evidence type="ECO:0000259" key="1">
    <source>
        <dbReference type="Pfam" id="PF12680"/>
    </source>
</evidence>
<dbReference type="Pfam" id="PF12680">
    <property type="entry name" value="SnoaL_2"/>
    <property type="match status" value="1"/>
</dbReference>